<dbReference type="PANTHER" id="PTHR12969:SF7">
    <property type="entry name" value="INTRAFLAGELLAR TRANSPORT PROTEIN 52 HOMOLOG"/>
    <property type="match status" value="1"/>
</dbReference>
<feature type="domain" description="IFT52 GIFT" evidence="2">
    <location>
        <begin position="28"/>
        <end position="125"/>
    </location>
</feature>
<dbReference type="InterPro" id="IPR039975">
    <property type="entry name" value="IFT52"/>
</dbReference>
<dbReference type="GO" id="GO:0060271">
    <property type="term" value="P:cilium assembly"/>
    <property type="evidence" value="ECO:0007669"/>
    <property type="project" value="TreeGrafter"/>
</dbReference>
<name>A0AAV4RPS8_CAEEX</name>
<organism evidence="3 4">
    <name type="scientific">Caerostris extrusa</name>
    <name type="common">Bark spider</name>
    <name type="synonym">Caerostris bankana</name>
    <dbReference type="NCBI Taxonomy" id="172846"/>
    <lineage>
        <taxon>Eukaryota</taxon>
        <taxon>Metazoa</taxon>
        <taxon>Ecdysozoa</taxon>
        <taxon>Arthropoda</taxon>
        <taxon>Chelicerata</taxon>
        <taxon>Arachnida</taxon>
        <taxon>Araneae</taxon>
        <taxon>Araneomorphae</taxon>
        <taxon>Entelegynae</taxon>
        <taxon>Araneoidea</taxon>
        <taxon>Araneidae</taxon>
        <taxon>Caerostris</taxon>
    </lineage>
</organism>
<dbReference type="EMBL" id="BPLR01008375">
    <property type="protein sequence ID" value="GIY24263.1"/>
    <property type="molecule type" value="Genomic_DNA"/>
</dbReference>
<dbReference type="InterPro" id="IPR055460">
    <property type="entry name" value="IFT52_central"/>
</dbReference>
<protein>
    <submittedName>
        <fullName evidence="3">Intraflagellar transport protein 52 homolog</fullName>
    </submittedName>
</protein>
<accession>A0AAV4RPS8</accession>
<dbReference type="PANTHER" id="PTHR12969">
    <property type="entry name" value="NGD5/OSM-6/IFT52"/>
    <property type="match status" value="1"/>
</dbReference>
<dbReference type="AlphaFoldDB" id="A0AAV4RPS8"/>
<evidence type="ECO:0000313" key="3">
    <source>
        <dbReference type="EMBL" id="GIY24263.1"/>
    </source>
</evidence>
<dbReference type="GO" id="GO:0042073">
    <property type="term" value="P:intraciliary transport"/>
    <property type="evidence" value="ECO:0007669"/>
    <property type="project" value="TreeGrafter"/>
</dbReference>
<reference evidence="3 4" key="1">
    <citation type="submission" date="2021-06" db="EMBL/GenBank/DDBJ databases">
        <title>Caerostris extrusa draft genome.</title>
        <authorList>
            <person name="Kono N."/>
            <person name="Arakawa K."/>
        </authorList>
    </citation>
    <scope>NUCLEOTIDE SEQUENCE [LARGE SCALE GENOMIC DNA]</scope>
</reference>
<dbReference type="Proteomes" id="UP001054945">
    <property type="component" value="Unassembled WGS sequence"/>
</dbReference>
<evidence type="ECO:0000259" key="2">
    <source>
        <dbReference type="Pfam" id="PF23355"/>
    </source>
</evidence>
<gene>
    <name evidence="3" type="primary">Ift52</name>
    <name evidence="3" type="ORF">CEXT_414781</name>
</gene>
<proteinExistence type="predicted"/>
<evidence type="ECO:0000313" key="4">
    <source>
        <dbReference type="Proteomes" id="UP001054945"/>
    </source>
</evidence>
<dbReference type="GO" id="GO:0005929">
    <property type="term" value="C:cilium"/>
    <property type="evidence" value="ECO:0007669"/>
    <property type="project" value="TreeGrafter"/>
</dbReference>
<feature type="domain" description="IFT52 central" evidence="1">
    <location>
        <begin position="148"/>
        <end position="228"/>
    </location>
</feature>
<dbReference type="GO" id="GO:0005814">
    <property type="term" value="C:centriole"/>
    <property type="evidence" value="ECO:0007669"/>
    <property type="project" value="TreeGrafter"/>
</dbReference>
<keyword evidence="4" id="KW-1185">Reference proteome</keyword>
<evidence type="ECO:0000259" key="1">
    <source>
        <dbReference type="Pfam" id="PF23352"/>
    </source>
</evidence>
<comment type="caution">
    <text evidence="3">The sequence shown here is derived from an EMBL/GenBank/DDBJ whole genome shotgun (WGS) entry which is preliminary data.</text>
</comment>
<dbReference type="InterPro" id="IPR055458">
    <property type="entry name" value="IFT52_GIFT"/>
</dbReference>
<dbReference type="GO" id="GO:0030992">
    <property type="term" value="C:intraciliary transport particle B"/>
    <property type="evidence" value="ECO:0007669"/>
    <property type="project" value="TreeGrafter"/>
</dbReference>
<dbReference type="Pfam" id="PF23352">
    <property type="entry name" value="IFT52_central"/>
    <property type="match status" value="1"/>
</dbReference>
<dbReference type="Pfam" id="PF23355">
    <property type="entry name" value="IFT52_GIFT"/>
    <property type="match status" value="1"/>
</dbReference>
<sequence length="261" mass="29664">MSVSTRTECLPNIVTFNASKKELLTFDNLKNAAEEYGIKFRNDAVVRIHRWSDYHYPKESVVTDGVVNEAIYTIEQKSCGDIKEHKNFQYLYPYGCTFDVDKSSIILLSTGTACFPFNRPTCDVELNTADVLCPDVTDYNPLPDIGKLAEVPYSCLQENEEILSKSATILKAQLHQFDNRCVAKVLSTYKELGMVPEKLQIIKPKFETPLPELKASVIPPRFRGIPNPALELMDLDDFSYRQMQNWINLAINAATVIWNII</sequence>